<proteinExistence type="predicted"/>
<keyword evidence="4" id="KW-1185">Reference proteome</keyword>
<evidence type="ECO:0000256" key="1">
    <source>
        <dbReference type="SAM" id="MobiDB-lite"/>
    </source>
</evidence>
<evidence type="ECO:0000256" key="2">
    <source>
        <dbReference type="SAM" id="Phobius"/>
    </source>
</evidence>
<dbReference type="EMBL" id="AM746676">
    <property type="protein sequence ID" value="CAN90804.1"/>
    <property type="molecule type" value="Genomic_DNA"/>
</dbReference>
<feature type="region of interest" description="Disordered" evidence="1">
    <location>
        <begin position="99"/>
        <end position="124"/>
    </location>
</feature>
<feature type="transmembrane region" description="Helical" evidence="2">
    <location>
        <begin position="181"/>
        <end position="201"/>
    </location>
</feature>
<keyword evidence="2" id="KW-0812">Transmembrane</keyword>
<keyword evidence="2" id="KW-0472">Membrane</keyword>
<keyword evidence="2" id="KW-1133">Transmembrane helix</keyword>
<feature type="compositionally biased region" description="Low complexity" evidence="1">
    <location>
        <begin position="321"/>
        <end position="337"/>
    </location>
</feature>
<dbReference type="RefSeq" id="WP_012233282.1">
    <property type="nucleotide sequence ID" value="NC_010162.1"/>
</dbReference>
<feature type="compositionally biased region" description="Low complexity" evidence="1">
    <location>
        <begin position="262"/>
        <end position="294"/>
    </location>
</feature>
<feature type="region of interest" description="Disordered" evidence="1">
    <location>
        <begin position="38"/>
        <end position="76"/>
    </location>
</feature>
<feature type="region of interest" description="Disordered" evidence="1">
    <location>
        <begin position="231"/>
        <end position="347"/>
    </location>
</feature>
<dbReference type="AlphaFoldDB" id="A9EN02"/>
<dbReference type="OrthoDB" id="10017823at2"/>
<accession>A9EN02</accession>
<protein>
    <submittedName>
        <fullName evidence="3">Membrane protein</fullName>
    </submittedName>
</protein>
<dbReference type="Proteomes" id="UP000002139">
    <property type="component" value="Chromosome"/>
</dbReference>
<gene>
    <name evidence="3" type="ordered locus">sce0647</name>
</gene>
<reference evidence="3 4" key="1">
    <citation type="journal article" date="2007" name="Nat. Biotechnol.">
        <title>Complete genome sequence of the myxobacterium Sorangium cellulosum.</title>
        <authorList>
            <person name="Schneiker S."/>
            <person name="Perlova O."/>
            <person name="Kaiser O."/>
            <person name="Gerth K."/>
            <person name="Alici A."/>
            <person name="Altmeyer M.O."/>
            <person name="Bartels D."/>
            <person name="Bekel T."/>
            <person name="Beyer S."/>
            <person name="Bode E."/>
            <person name="Bode H.B."/>
            <person name="Bolten C.J."/>
            <person name="Choudhuri J.V."/>
            <person name="Doss S."/>
            <person name="Elnakady Y.A."/>
            <person name="Frank B."/>
            <person name="Gaigalat L."/>
            <person name="Goesmann A."/>
            <person name="Groeger C."/>
            <person name="Gross F."/>
            <person name="Jelsbak L."/>
            <person name="Jelsbak L."/>
            <person name="Kalinowski J."/>
            <person name="Kegler C."/>
            <person name="Knauber T."/>
            <person name="Konietzny S."/>
            <person name="Kopp M."/>
            <person name="Krause L."/>
            <person name="Krug D."/>
            <person name="Linke B."/>
            <person name="Mahmud T."/>
            <person name="Martinez-Arias R."/>
            <person name="McHardy A.C."/>
            <person name="Merai M."/>
            <person name="Meyer F."/>
            <person name="Mormann S."/>
            <person name="Munoz-Dorado J."/>
            <person name="Perez J."/>
            <person name="Pradella S."/>
            <person name="Rachid S."/>
            <person name="Raddatz G."/>
            <person name="Rosenau F."/>
            <person name="Rueckert C."/>
            <person name="Sasse F."/>
            <person name="Scharfe M."/>
            <person name="Schuster S.C."/>
            <person name="Suen G."/>
            <person name="Treuner-Lange A."/>
            <person name="Velicer G.J."/>
            <person name="Vorholter F.-J."/>
            <person name="Weissman K.J."/>
            <person name="Welch R.D."/>
            <person name="Wenzel S.C."/>
            <person name="Whitworth D.E."/>
            <person name="Wilhelm S."/>
            <person name="Wittmann C."/>
            <person name="Bloecker H."/>
            <person name="Puehler A."/>
            <person name="Mueller R."/>
        </authorList>
    </citation>
    <scope>NUCLEOTIDE SEQUENCE [LARGE SCALE GENOMIC DNA]</scope>
    <source>
        <strain evidence="4">So ce56</strain>
    </source>
</reference>
<evidence type="ECO:0000313" key="4">
    <source>
        <dbReference type="Proteomes" id="UP000002139"/>
    </source>
</evidence>
<sequence>MDVTCEICGIVTTVSSDARGGAALECSVCGGAMLRAHGRGAAAPPAGGAGRRSSRPPPPLRRSSAPSVPRSDDDPTIMDLRSLALKSFLATLPAATTTSSASAAGSVAPGSGPVAPAAVGPTTPQAIRGAESTAATASSAFAGMAPVGVDAPSVSDVMRVHDALVPVTVPSRARSRARVRILAAATVAGALVIAVGLTLIVGRMSRAPGDDVAPPAAQRGVSRAGEIAREVRVPVEAPGPRRTALRGLDARAPAADEDEASAAEPVTAPRPRAAPEAGAREASGVRPPAASGARARAERQPPPSLASEEVSRPQAPMSLTDAMAAAVADPPAPAAADTQRQADTSEE</sequence>
<name>A9EN02_SORC5</name>
<feature type="compositionally biased region" description="Polar residues" evidence="1">
    <location>
        <begin position="338"/>
        <end position="347"/>
    </location>
</feature>
<organism evidence="3 4">
    <name type="scientific">Sorangium cellulosum (strain So ce56)</name>
    <name type="common">Polyangium cellulosum (strain So ce56)</name>
    <dbReference type="NCBI Taxonomy" id="448385"/>
    <lineage>
        <taxon>Bacteria</taxon>
        <taxon>Pseudomonadati</taxon>
        <taxon>Myxococcota</taxon>
        <taxon>Polyangia</taxon>
        <taxon>Polyangiales</taxon>
        <taxon>Polyangiaceae</taxon>
        <taxon>Sorangium</taxon>
    </lineage>
</organism>
<dbReference type="KEGG" id="scl:sce0647"/>
<dbReference type="HOGENOM" id="CLU_799005_0_0_7"/>
<evidence type="ECO:0000313" key="3">
    <source>
        <dbReference type="EMBL" id="CAN90804.1"/>
    </source>
</evidence>